<name>A0A318K617_9NOCA</name>
<feature type="compositionally biased region" description="Basic and acidic residues" evidence="1">
    <location>
        <begin position="212"/>
        <end position="224"/>
    </location>
</feature>
<dbReference type="EMBL" id="QJKF01000003">
    <property type="protein sequence ID" value="PXX66900.1"/>
    <property type="molecule type" value="Genomic_DNA"/>
</dbReference>
<evidence type="ECO:0000256" key="1">
    <source>
        <dbReference type="SAM" id="MobiDB-lite"/>
    </source>
</evidence>
<comment type="caution">
    <text evidence="2">The sequence shown here is derived from an EMBL/GenBank/DDBJ whole genome shotgun (WGS) entry which is preliminary data.</text>
</comment>
<evidence type="ECO:0000313" key="3">
    <source>
        <dbReference type="Proteomes" id="UP000247569"/>
    </source>
</evidence>
<sequence length="276" mass="29281">MTGTVLDVDTNVYYDTAAKLAAGAQAWWADVDARWPELAKANHMAGSYTDAIEWAKTYDRRAAEILKMVEKVATAAHTYAIVLNEMGYQRALSEHAATIDAGPAPVKPPNPMYPVLVCRVPLPSAGGPGQGLVDEGLGLVEKIGLTVPDGNATMISNAGLAWDAAKNSAGAAGFPAILEAAAVAFQDVIAPEAEYIDEDLRALRAGKCKGGHNAERSRREDFLYPRRGRSGRNENADPGGGRSQQGDSGPIRRRHSRGRTAPGGGHASGVRRTILR</sequence>
<reference evidence="2 3" key="1">
    <citation type="submission" date="2018-05" db="EMBL/GenBank/DDBJ databases">
        <title>Genomic Encyclopedia of Type Strains, Phase IV (KMG-IV): sequencing the most valuable type-strain genomes for metagenomic binning, comparative biology and taxonomic classification.</title>
        <authorList>
            <person name="Goeker M."/>
        </authorList>
    </citation>
    <scope>NUCLEOTIDE SEQUENCE [LARGE SCALE GENOMIC DNA]</scope>
    <source>
        <strain evidence="2 3">DSM 44704</strain>
    </source>
</reference>
<gene>
    <name evidence="2" type="ORF">DFR70_103655</name>
</gene>
<accession>A0A318K617</accession>
<organism evidence="2 3">
    <name type="scientific">Nocardia tenerifensis</name>
    <dbReference type="NCBI Taxonomy" id="228006"/>
    <lineage>
        <taxon>Bacteria</taxon>
        <taxon>Bacillati</taxon>
        <taxon>Actinomycetota</taxon>
        <taxon>Actinomycetes</taxon>
        <taxon>Mycobacteriales</taxon>
        <taxon>Nocardiaceae</taxon>
        <taxon>Nocardia</taxon>
    </lineage>
</organism>
<feature type="region of interest" description="Disordered" evidence="1">
    <location>
        <begin position="208"/>
        <end position="276"/>
    </location>
</feature>
<dbReference type="RefSeq" id="WP_051186253.1">
    <property type="nucleotide sequence ID" value="NZ_QJKF01000003.1"/>
</dbReference>
<dbReference type="Proteomes" id="UP000247569">
    <property type="component" value="Unassembled WGS sequence"/>
</dbReference>
<proteinExistence type="predicted"/>
<evidence type="ECO:0000313" key="2">
    <source>
        <dbReference type="EMBL" id="PXX66900.1"/>
    </source>
</evidence>
<keyword evidence="3" id="KW-1185">Reference proteome</keyword>
<protein>
    <submittedName>
        <fullName evidence="2">Uncharacterized protein</fullName>
    </submittedName>
</protein>
<dbReference type="AlphaFoldDB" id="A0A318K617"/>